<dbReference type="RefSeq" id="WP_183750855.1">
    <property type="nucleotide sequence ID" value="NZ_JACICC010000002.1"/>
</dbReference>
<dbReference type="Proteomes" id="UP000537592">
    <property type="component" value="Unassembled WGS sequence"/>
</dbReference>
<protein>
    <recommendedName>
        <fullName evidence="5">Mitochondrial inner membrane protein</fullName>
    </recommendedName>
</protein>
<evidence type="ECO:0000256" key="1">
    <source>
        <dbReference type="SAM" id="Coils"/>
    </source>
</evidence>
<comment type="caution">
    <text evidence="3">The sequence shown here is derived from an EMBL/GenBank/DDBJ whole genome shotgun (WGS) entry which is preliminary data.</text>
</comment>
<evidence type="ECO:0000313" key="3">
    <source>
        <dbReference type="EMBL" id="MBB3808819.1"/>
    </source>
</evidence>
<proteinExistence type="predicted"/>
<sequence length="531" mass="54250">MTDENSGSVGSGRSRPRREPVTLDQKPLSVTVTPSAKPDEGSPDSTPVADPAPADAAPAEETVAAVSEAPVDSAPETSGTAPLTPDDVPAEDAGRQTVIEEEASPQDNAATRQEAGYGAGNGGAEPPPPPPPPPPASAPAPRSSLGGVLIALIAGGIAGAGVSAAVPYLFGPQAQQEQRIAAIEETAAARVAQETGTLHAAVVDRVATLERQLEELARRTDDVSASPSGADNETVDALRADVTRFSDAFGLEKEEIGRQVAAVGERIGTVEQTITELDPARIKQALGEGASLNQRLTGLEETVRTKIGGIDLDRLAAAADTQAGEIARLATRVAATEGAVAETERREQAVTAALGQRVVIVTRLAVLERLASALTRGQNYTAELDTLTRLGIDATSLSPLHGAANGVAVPASLAASFSNASASFPIEELPPDAGIVERLAASASRIVRISSVDGEPSSSDVAGQVEAALRRNDTAAALAAWRNLPEQARAHTQALGETLEKRAAAETALSSLINQQIKALEALPATSGQGG</sequence>
<evidence type="ECO:0000256" key="2">
    <source>
        <dbReference type="SAM" id="MobiDB-lite"/>
    </source>
</evidence>
<keyword evidence="4" id="KW-1185">Reference proteome</keyword>
<dbReference type="AlphaFoldDB" id="A0A7W6EFF5"/>
<gene>
    <name evidence="3" type="ORF">FHS81_000889</name>
</gene>
<accession>A0A7W6EFF5</accession>
<feature type="compositionally biased region" description="Low complexity" evidence="2">
    <location>
        <begin position="1"/>
        <end position="13"/>
    </location>
</feature>
<reference evidence="3 4" key="1">
    <citation type="submission" date="2020-08" db="EMBL/GenBank/DDBJ databases">
        <title>Genomic Encyclopedia of Type Strains, Phase IV (KMG-IV): sequencing the most valuable type-strain genomes for metagenomic binning, comparative biology and taxonomic classification.</title>
        <authorList>
            <person name="Goeker M."/>
        </authorList>
    </citation>
    <scope>NUCLEOTIDE SEQUENCE [LARGE SCALE GENOMIC DNA]</scope>
    <source>
        <strain evidence="3 4">DSM 28760</strain>
    </source>
</reference>
<dbReference type="EMBL" id="JACICC010000002">
    <property type="protein sequence ID" value="MBB3808819.1"/>
    <property type="molecule type" value="Genomic_DNA"/>
</dbReference>
<feature type="coiled-coil region" evidence="1">
    <location>
        <begin position="199"/>
        <end position="226"/>
    </location>
</feature>
<name>A0A7W6EFF5_9HYPH</name>
<evidence type="ECO:0000313" key="4">
    <source>
        <dbReference type="Proteomes" id="UP000537592"/>
    </source>
</evidence>
<evidence type="ECO:0008006" key="5">
    <source>
        <dbReference type="Google" id="ProtNLM"/>
    </source>
</evidence>
<organism evidence="3 4">
    <name type="scientific">Pseudochelatococcus contaminans</name>
    <dbReference type="NCBI Taxonomy" id="1538103"/>
    <lineage>
        <taxon>Bacteria</taxon>
        <taxon>Pseudomonadati</taxon>
        <taxon>Pseudomonadota</taxon>
        <taxon>Alphaproteobacteria</taxon>
        <taxon>Hyphomicrobiales</taxon>
        <taxon>Chelatococcaceae</taxon>
        <taxon>Pseudochelatococcus</taxon>
    </lineage>
</organism>
<keyword evidence="1" id="KW-0175">Coiled coil</keyword>
<feature type="region of interest" description="Disordered" evidence="2">
    <location>
        <begin position="1"/>
        <end position="142"/>
    </location>
</feature>
<feature type="compositionally biased region" description="Pro residues" evidence="2">
    <location>
        <begin position="125"/>
        <end position="138"/>
    </location>
</feature>
<feature type="compositionally biased region" description="Low complexity" evidence="2">
    <location>
        <begin position="43"/>
        <end position="70"/>
    </location>
</feature>